<evidence type="ECO:0000313" key="1">
    <source>
        <dbReference type="EMBL" id="MEE8657991.1"/>
    </source>
</evidence>
<sequence>MTKRQTPSPVKQHSPWVTADFVAGRTTQLAEIRTSADTIYWLETRAANGGKTTLVAQKNAFPPVT</sequence>
<comment type="caution">
    <text evidence="1">The sequence shown here is derived from an EMBL/GenBank/DDBJ whole genome shotgun (WGS) entry which is preliminary data.</text>
</comment>
<keyword evidence="2" id="KW-1185">Reference proteome</keyword>
<organism evidence="1 2">
    <name type="scientific">Sorlinia euscelidii</name>
    <dbReference type="NCBI Taxonomy" id="3081148"/>
    <lineage>
        <taxon>Bacteria</taxon>
        <taxon>Pseudomonadati</taxon>
        <taxon>Pseudomonadota</taxon>
        <taxon>Alphaproteobacteria</taxon>
        <taxon>Acetobacterales</taxon>
        <taxon>Acetobacteraceae</taxon>
        <taxon>Sorlinia</taxon>
    </lineage>
</organism>
<gene>
    <name evidence="1" type="ORF">DOFOFD_03045</name>
</gene>
<proteinExistence type="predicted"/>
<reference evidence="1 2" key="1">
    <citation type="submission" date="2023-10" db="EMBL/GenBank/DDBJ databases">
        <title>Sorlinia euscelidii gen. nov., sp. nov., an acetic acid bacteria isolated from the gut of Euscelidius variegatus emitter.</title>
        <authorList>
            <person name="Michoud G."/>
            <person name="Marasco R."/>
            <person name="Seferji K."/>
            <person name="Gonella E."/>
            <person name="Garuglieri E."/>
            <person name="Alma A."/>
            <person name="Mapelli F."/>
            <person name="Borin S."/>
            <person name="Daffonchio D."/>
            <person name="Crotti E."/>
        </authorList>
    </citation>
    <scope>NUCLEOTIDE SEQUENCE [LARGE SCALE GENOMIC DNA]</scope>
    <source>
        <strain evidence="1 2">EV16P</strain>
    </source>
</reference>
<accession>A0ABU7U0Z6</accession>
<dbReference type="EMBL" id="JAWJZY010000001">
    <property type="protein sequence ID" value="MEE8657991.1"/>
    <property type="molecule type" value="Genomic_DNA"/>
</dbReference>
<name>A0ABU7U0Z6_9PROT</name>
<protein>
    <submittedName>
        <fullName evidence="1">Uncharacterized protein</fullName>
    </submittedName>
</protein>
<dbReference type="Proteomes" id="UP001312908">
    <property type="component" value="Unassembled WGS sequence"/>
</dbReference>
<evidence type="ECO:0000313" key="2">
    <source>
        <dbReference type="Proteomes" id="UP001312908"/>
    </source>
</evidence>
<dbReference type="RefSeq" id="WP_394818948.1">
    <property type="nucleotide sequence ID" value="NZ_JAWJZY010000001.1"/>
</dbReference>